<dbReference type="InterPro" id="IPR025233">
    <property type="entry name" value="DUF4176"/>
</dbReference>
<dbReference type="EMBL" id="CP118108">
    <property type="protein sequence ID" value="WDI03031.1"/>
    <property type="molecule type" value="Genomic_DNA"/>
</dbReference>
<reference evidence="1 4" key="1">
    <citation type="submission" date="2023-02" db="EMBL/GenBank/DDBJ databases">
        <title>Pathogen: clinical or host-associated sample.</title>
        <authorList>
            <person name="Hergert J."/>
            <person name="Casey R."/>
            <person name="Wagner J."/>
            <person name="Young E.L."/>
            <person name="Oakeson K.F."/>
        </authorList>
    </citation>
    <scope>NUCLEOTIDE SEQUENCE</scope>
    <source>
        <strain evidence="2 4">2022CK-00829</strain>
        <strain evidence="1">2022CK-00830</strain>
    </source>
</reference>
<dbReference type="Proteomes" id="UP001221519">
    <property type="component" value="Chromosome"/>
</dbReference>
<dbReference type="Pfam" id="PF13780">
    <property type="entry name" value="DUF4176"/>
    <property type="match status" value="1"/>
</dbReference>
<evidence type="ECO:0000313" key="4">
    <source>
        <dbReference type="Proteomes" id="UP001221519"/>
    </source>
</evidence>
<gene>
    <name evidence="1" type="ORF">PUW23_03195</name>
    <name evidence="2" type="ORF">PUW25_03315</name>
</gene>
<evidence type="ECO:0000313" key="3">
    <source>
        <dbReference type="Proteomes" id="UP001220962"/>
    </source>
</evidence>
<accession>A0AAX3N3K1</accession>
<dbReference type="EMBL" id="CP118101">
    <property type="protein sequence ID" value="WDH83265.1"/>
    <property type="molecule type" value="Genomic_DNA"/>
</dbReference>
<organism evidence="1 3">
    <name type="scientific">Paenibacillus urinalis</name>
    <dbReference type="NCBI Taxonomy" id="521520"/>
    <lineage>
        <taxon>Bacteria</taxon>
        <taxon>Bacillati</taxon>
        <taxon>Bacillota</taxon>
        <taxon>Bacilli</taxon>
        <taxon>Bacillales</taxon>
        <taxon>Paenibacillaceae</taxon>
        <taxon>Paenibacillus</taxon>
    </lineage>
</organism>
<dbReference type="Proteomes" id="UP001220962">
    <property type="component" value="Chromosome"/>
</dbReference>
<sequence length="94" mass="11089">MTVNYEQDLLPIGSVVRIKEWKQKLMIYGRLQNDTESQSTWDYVACYYPHGNLTEDSNVFFNHEDIKDVIFKGFEDHEEVAFRKILAEAIKEAE</sequence>
<protein>
    <submittedName>
        <fullName evidence="1">DUF4176 domain-containing protein</fullName>
    </submittedName>
</protein>
<dbReference type="AlphaFoldDB" id="A0AAX3N3K1"/>
<evidence type="ECO:0000313" key="2">
    <source>
        <dbReference type="EMBL" id="WDI03031.1"/>
    </source>
</evidence>
<proteinExistence type="predicted"/>
<evidence type="ECO:0000313" key="1">
    <source>
        <dbReference type="EMBL" id="WDH83265.1"/>
    </source>
</evidence>
<dbReference type="RefSeq" id="WP_076312445.1">
    <property type="nucleotide sequence ID" value="NZ_CP118101.1"/>
</dbReference>
<keyword evidence="4" id="KW-1185">Reference proteome</keyword>
<name>A0AAX3N3K1_9BACL</name>